<organism evidence="3 4">
    <name type="scientific">Myxozyma melibiosi</name>
    <dbReference type="NCBI Taxonomy" id="54550"/>
    <lineage>
        <taxon>Eukaryota</taxon>
        <taxon>Fungi</taxon>
        <taxon>Dikarya</taxon>
        <taxon>Ascomycota</taxon>
        <taxon>Saccharomycotina</taxon>
        <taxon>Lipomycetes</taxon>
        <taxon>Lipomycetales</taxon>
        <taxon>Lipomycetaceae</taxon>
        <taxon>Myxozyma</taxon>
    </lineage>
</organism>
<gene>
    <name evidence="3" type="ORF">BZA70DRAFT_121920</name>
</gene>
<dbReference type="InterPro" id="IPR036164">
    <property type="entry name" value="bL21-like_sf"/>
</dbReference>
<dbReference type="Proteomes" id="UP001498771">
    <property type="component" value="Unassembled WGS sequence"/>
</dbReference>
<dbReference type="GeneID" id="90035021"/>
<evidence type="ECO:0000256" key="2">
    <source>
        <dbReference type="ARBA" id="ARBA00044129"/>
    </source>
</evidence>
<comment type="caution">
    <text evidence="3">The sequence shown here is derived from an EMBL/GenBank/DDBJ whole genome shotgun (WGS) entry which is preliminary data.</text>
</comment>
<reference evidence="3 4" key="1">
    <citation type="submission" date="2024-03" db="EMBL/GenBank/DDBJ databases">
        <title>Genome-scale model development and genomic sequencing of the oleaginous clade Lipomyces.</title>
        <authorList>
            <consortium name="Lawrence Berkeley National Laboratory"/>
            <person name="Czajka J.J."/>
            <person name="Han Y."/>
            <person name="Kim J."/>
            <person name="Mondo S.J."/>
            <person name="Hofstad B.A."/>
            <person name="Robles A."/>
            <person name="Haridas S."/>
            <person name="Riley R."/>
            <person name="LaButti K."/>
            <person name="Pangilinan J."/>
            <person name="Andreopoulos W."/>
            <person name="Lipzen A."/>
            <person name="Yan J."/>
            <person name="Wang M."/>
            <person name="Ng V."/>
            <person name="Grigoriev I.V."/>
            <person name="Spatafora J.W."/>
            <person name="Magnuson J.K."/>
            <person name="Baker S.E."/>
            <person name="Pomraning K.R."/>
        </authorList>
    </citation>
    <scope>NUCLEOTIDE SEQUENCE [LARGE SCALE GENOMIC DNA]</scope>
    <source>
        <strain evidence="3 4">Phaff 52-87</strain>
    </source>
</reference>
<evidence type="ECO:0000313" key="3">
    <source>
        <dbReference type="EMBL" id="KAK7206042.1"/>
    </source>
</evidence>
<name>A0ABR1F8F1_9ASCO</name>
<evidence type="ECO:0000313" key="4">
    <source>
        <dbReference type="Proteomes" id="UP001498771"/>
    </source>
</evidence>
<proteinExistence type="inferred from homology"/>
<dbReference type="EMBL" id="JBBJBU010000003">
    <property type="protein sequence ID" value="KAK7206042.1"/>
    <property type="molecule type" value="Genomic_DNA"/>
</dbReference>
<dbReference type="PANTHER" id="PTHR21349:SF0">
    <property type="entry name" value="LARGE RIBOSOMAL SUBUNIT PROTEIN BL21M"/>
    <property type="match status" value="1"/>
</dbReference>
<dbReference type="InterPro" id="IPR028909">
    <property type="entry name" value="bL21-like"/>
</dbReference>
<dbReference type="PANTHER" id="PTHR21349">
    <property type="entry name" value="50S RIBOSOMAL PROTEIN L21"/>
    <property type="match status" value="1"/>
</dbReference>
<accession>A0ABR1F8F1</accession>
<dbReference type="RefSeq" id="XP_064769075.1">
    <property type="nucleotide sequence ID" value="XM_064909509.1"/>
</dbReference>
<comment type="similarity">
    <text evidence="1">Belongs to the bacterial ribosomal protein bL21 family.</text>
</comment>
<keyword evidence="4" id="KW-1185">Reference proteome</keyword>
<dbReference type="Pfam" id="PF00829">
    <property type="entry name" value="Ribosomal_L21p"/>
    <property type="match status" value="1"/>
</dbReference>
<sequence length="193" mass="21668">MAALWRNMLGAFERSMALRSSSRTTTSVFRRLASTSAASPSVSLDSALASAFPEVNTTVTNPTPEQLAAAFKPSSHLYHSLQTPLYATVKLHTHKFLVSVGDTVTLPFRMKDVEVGDVIRLTQIESLGSRKLTWKGEPFIDDERCVVRARVVEETKEPLRVKIRKKQRTRRTKHIKSKHTFTVLTISEIGYNP</sequence>
<protein>
    <recommendedName>
        <fullName evidence="2">Large ribosomal subunit protein bL21m</fullName>
    </recommendedName>
</protein>
<dbReference type="SUPFAM" id="SSF141091">
    <property type="entry name" value="L21p-like"/>
    <property type="match status" value="1"/>
</dbReference>
<evidence type="ECO:0000256" key="1">
    <source>
        <dbReference type="ARBA" id="ARBA00008563"/>
    </source>
</evidence>